<reference evidence="3" key="1">
    <citation type="submission" date="2020-02" db="EMBL/GenBank/DDBJ databases">
        <authorList>
            <person name="Meier V. D."/>
        </authorList>
    </citation>
    <scope>NUCLEOTIDE SEQUENCE</scope>
    <source>
        <strain evidence="3">AVDCRST_MAG93</strain>
    </source>
</reference>
<dbReference type="InterPro" id="IPR036291">
    <property type="entry name" value="NAD(P)-bd_dom_sf"/>
</dbReference>
<proteinExistence type="predicted"/>
<feature type="domain" description="GFO/IDH/MocA-like oxidoreductase" evidence="2">
    <location>
        <begin position="133"/>
        <end position="256"/>
    </location>
</feature>
<evidence type="ECO:0000259" key="2">
    <source>
        <dbReference type="Pfam" id="PF22725"/>
    </source>
</evidence>
<evidence type="ECO:0000313" key="3">
    <source>
        <dbReference type="EMBL" id="CAA9251537.1"/>
    </source>
</evidence>
<dbReference type="Pfam" id="PF01408">
    <property type="entry name" value="GFO_IDH_MocA"/>
    <property type="match status" value="1"/>
</dbReference>
<evidence type="ECO:0000259" key="1">
    <source>
        <dbReference type="Pfam" id="PF01408"/>
    </source>
</evidence>
<dbReference type="InterPro" id="IPR000683">
    <property type="entry name" value="Gfo/Idh/MocA-like_OxRdtase_N"/>
</dbReference>
<dbReference type="Pfam" id="PF22725">
    <property type="entry name" value="GFO_IDH_MocA_C3"/>
    <property type="match status" value="1"/>
</dbReference>
<name>A0A6J4IIT6_9CHLR</name>
<dbReference type="AlphaFoldDB" id="A0A6J4IIT6"/>
<dbReference type="InterPro" id="IPR051450">
    <property type="entry name" value="Gfo/Idh/MocA_Oxidoreductases"/>
</dbReference>
<dbReference type="Gene3D" id="3.30.360.10">
    <property type="entry name" value="Dihydrodipicolinate Reductase, domain 2"/>
    <property type="match status" value="1"/>
</dbReference>
<dbReference type="GO" id="GO:0000166">
    <property type="term" value="F:nucleotide binding"/>
    <property type="evidence" value="ECO:0007669"/>
    <property type="project" value="InterPro"/>
</dbReference>
<gene>
    <name evidence="3" type="ORF">AVDCRST_MAG93-1780</name>
</gene>
<dbReference type="SUPFAM" id="SSF55347">
    <property type="entry name" value="Glyceraldehyde-3-phosphate dehydrogenase-like, C-terminal domain"/>
    <property type="match status" value="1"/>
</dbReference>
<dbReference type="InterPro" id="IPR055170">
    <property type="entry name" value="GFO_IDH_MocA-like_dom"/>
</dbReference>
<dbReference type="PANTHER" id="PTHR43377:SF1">
    <property type="entry name" value="BILIVERDIN REDUCTASE A"/>
    <property type="match status" value="1"/>
</dbReference>
<sequence length="333" mass="37153">MIRLGLLGLGIAGQRHLKGFHELNRRDVQIYAVASSHVERTDEVALPPGTKVYTDYRELIRDAAIDAVIVALPHALHKDAAIYAARHGKHVLLEKPMATTMADAERIAAAFEESGTKLMLAYVHRFREEIIVAKRMMVAGELGAPASVLDRFCVPGGEDLPEWVWNQELSGGGVMMYSGLHSVDRLRWLLDSEVVEVYARVQTYGSHPQAITIENGLAAMLTFENGVISTLVENLPPYELQYRYWDTEIFGTTGMLHIRTDDYLEFTSPDVNFKQTFQGYNHYARQINEFVNAIREDRAPAIGVQDGMRSLAVAVSIYRSAYVGRSVLVSQAG</sequence>
<protein>
    <submittedName>
        <fullName evidence="3">GH109</fullName>
    </submittedName>
</protein>
<feature type="domain" description="Gfo/Idh/MocA-like oxidoreductase N-terminal" evidence="1">
    <location>
        <begin position="2"/>
        <end position="121"/>
    </location>
</feature>
<dbReference type="EMBL" id="CADCTR010000603">
    <property type="protein sequence ID" value="CAA9251537.1"/>
    <property type="molecule type" value="Genomic_DNA"/>
</dbReference>
<accession>A0A6J4IIT6</accession>
<dbReference type="SUPFAM" id="SSF51735">
    <property type="entry name" value="NAD(P)-binding Rossmann-fold domains"/>
    <property type="match status" value="1"/>
</dbReference>
<dbReference type="Gene3D" id="3.40.50.720">
    <property type="entry name" value="NAD(P)-binding Rossmann-like Domain"/>
    <property type="match status" value="1"/>
</dbReference>
<dbReference type="PANTHER" id="PTHR43377">
    <property type="entry name" value="BILIVERDIN REDUCTASE A"/>
    <property type="match status" value="1"/>
</dbReference>
<organism evidence="3">
    <name type="scientific">uncultured Chloroflexia bacterium</name>
    <dbReference type="NCBI Taxonomy" id="1672391"/>
    <lineage>
        <taxon>Bacteria</taxon>
        <taxon>Bacillati</taxon>
        <taxon>Chloroflexota</taxon>
        <taxon>Chloroflexia</taxon>
        <taxon>environmental samples</taxon>
    </lineage>
</organism>